<evidence type="ECO:0000313" key="7">
    <source>
        <dbReference type="Proteomes" id="UP000283077"/>
    </source>
</evidence>
<feature type="compositionally biased region" description="Polar residues" evidence="4">
    <location>
        <begin position="232"/>
        <end position="252"/>
    </location>
</feature>
<dbReference type="RefSeq" id="WP_127700981.1">
    <property type="nucleotide sequence ID" value="NZ_SACS01000031.1"/>
</dbReference>
<dbReference type="PROSITE" id="PS50893">
    <property type="entry name" value="ABC_TRANSPORTER_2"/>
    <property type="match status" value="1"/>
</dbReference>
<dbReference type="InterPro" id="IPR017871">
    <property type="entry name" value="ABC_transporter-like_CS"/>
</dbReference>
<keyword evidence="7" id="KW-1185">Reference proteome</keyword>
<accession>A0A437QBX0</accession>
<keyword evidence="3 6" id="KW-0067">ATP-binding</keyword>
<dbReference type="InterPro" id="IPR003439">
    <property type="entry name" value="ABC_transporter-like_ATP-bd"/>
</dbReference>
<dbReference type="InterPro" id="IPR003593">
    <property type="entry name" value="AAA+_ATPase"/>
</dbReference>
<dbReference type="InterPro" id="IPR015854">
    <property type="entry name" value="ABC_transpr_LolD-like"/>
</dbReference>
<dbReference type="GO" id="GO:0005524">
    <property type="term" value="F:ATP binding"/>
    <property type="evidence" value="ECO:0007669"/>
    <property type="project" value="UniProtKB-KW"/>
</dbReference>
<keyword evidence="2" id="KW-0547">Nucleotide-binding</keyword>
<organism evidence="6 7">
    <name type="scientific">Rheinheimera riviphila</name>
    <dbReference type="NCBI Taxonomy" id="1834037"/>
    <lineage>
        <taxon>Bacteria</taxon>
        <taxon>Pseudomonadati</taxon>
        <taxon>Pseudomonadota</taxon>
        <taxon>Gammaproteobacteria</taxon>
        <taxon>Chromatiales</taxon>
        <taxon>Chromatiaceae</taxon>
        <taxon>Rheinheimera</taxon>
    </lineage>
</organism>
<evidence type="ECO:0000256" key="4">
    <source>
        <dbReference type="SAM" id="MobiDB-lite"/>
    </source>
</evidence>
<dbReference type="InterPro" id="IPR017911">
    <property type="entry name" value="MacB-like_ATP-bd"/>
</dbReference>
<dbReference type="SUPFAM" id="SSF52540">
    <property type="entry name" value="P-loop containing nucleoside triphosphate hydrolases"/>
    <property type="match status" value="1"/>
</dbReference>
<keyword evidence="1" id="KW-0813">Transport</keyword>
<name>A0A437QBX0_9GAMM</name>
<evidence type="ECO:0000256" key="3">
    <source>
        <dbReference type="ARBA" id="ARBA00022840"/>
    </source>
</evidence>
<dbReference type="PROSITE" id="PS00211">
    <property type="entry name" value="ABC_TRANSPORTER_1"/>
    <property type="match status" value="1"/>
</dbReference>
<feature type="region of interest" description="Disordered" evidence="4">
    <location>
        <begin position="231"/>
        <end position="252"/>
    </location>
</feature>
<dbReference type="InterPro" id="IPR027417">
    <property type="entry name" value="P-loop_NTPase"/>
</dbReference>
<dbReference type="CDD" id="cd03255">
    <property type="entry name" value="ABC_MJ0796_LolCDE_FtsE"/>
    <property type="match status" value="1"/>
</dbReference>
<dbReference type="SMART" id="SM00382">
    <property type="entry name" value="AAA"/>
    <property type="match status" value="1"/>
</dbReference>
<evidence type="ECO:0000256" key="1">
    <source>
        <dbReference type="ARBA" id="ARBA00022448"/>
    </source>
</evidence>
<proteinExistence type="predicted"/>
<dbReference type="EMBL" id="SACS01000031">
    <property type="protein sequence ID" value="RVU32021.1"/>
    <property type="molecule type" value="Genomic_DNA"/>
</dbReference>
<evidence type="ECO:0000313" key="6">
    <source>
        <dbReference type="EMBL" id="RVU32021.1"/>
    </source>
</evidence>
<gene>
    <name evidence="6" type="ORF">EOE67_19100</name>
</gene>
<dbReference type="GO" id="GO:0005886">
    <property type="term" value="C:plasma membrane"/>
    <property type="evidence" value="ECO:0007669"/>
    <property type="project" value="TreeGrafter"/>
</dbReference>
<dbReference type="OrthoDB" id="9802264at2"/>
<sequence length="252" mass="27166">MLSKPNFPALELKNFHFQWPGQQAFSLDIPAVSLAVGQHLFIRGASGSGKTTLLNLLCGIHRLTKGEIHIGGHLLQPQSGAKRDAIRARNIGVVFQQLNLISYLSVLDNVLLAGEFAGNKLPDAKARAQSLLTALGMSETLWQKQAQQLSVGQQQRVAIARALLNEPALLIADEPTSALDADNRDAFIRLLLSEADRCGTTVIFVSHDAQLADYFAAVLRMENLAAGVVLSNPLSNPQTNPQTETTGEQAPC</sequence>
<dbReference type="AlphaFoldDB" id="A0A437QBX0"/>
<dbReference type="Gene3D" id="3.40.50.300">
    <property type="entry name" value="P-loop containing nucleotide triphosphate hydrolases"/>
    <property type="match status" value="1"/>
</dbReference>
<comment type="caution">
    <text evidence="6">The sequence shown here is derived from an EMBL/GenBank/DDBJ whole genome shotgun (WGS) entry which is preliminary data.</text>
</comment>
<dbReference type="PANTHER" id="PTHR24220">
    <property type="entry name" value="IMPORT ATP-BINDING PROTEIN"/>
    <property type="match status" value="1"/>
</dbReference>
<dbReference type="Proteomes" id="UP000283077">
    <property type="component" value="Unassembled WGS sequence"/>
</dbReference>
<feature type="domain" description="ABC transporter" evidence="5">
    <location>
        <begin position="10"/>
        <end position="251"/>
    </location>
</feature>
<dbReference type="GO" id="GO:0022857">
    <property type="term" value="F:transmembrane transporter activity"/>
    <property type="evidence" value="ECO:0007669"/>
    <property type="project" value="TreeGrafter"/>
</dbReference>
<reference evidence="6 7" key="1">
    <citation type="submission" date="2019-01" db="EMBL/GenBank/DDBJ databases">
        <authorList>
            <person name="Chen W.-M."/>
        </authorList>
    </citation>
    <scope>NUCLEOTIDE SEQUENCE [LARGE SCALE GENOMIC DNA]</scope>
    <source>
        <strain evidence="6 7">KYPC3</strain>
    </source>
</reference>
<protein>
    <submittedName>
        <fullName evidence="6">ABC transporter ATP-binding protein</fullName>
    </submittedName>
</protein>
<evidence type="ECO:0000259" key="5">
    <source>
        <dbReference type="PROSITE" id="PS50893"/>
    </source>
</evidence>
<dbReference type="Pfam" id="PF00005">
    <property type="entry name" value="ABC_tran"/>
    <property type="match status" value="1"/>
</dbReference>
<dbReference type="GO" id="GO:0016887">
    <property type="term" value="F:ATP hydrolysis activity"/>
    <property type="evidence" value="ECO:0007669"/>
    <property type="project" value="InterPro"/>
</dbReference>
<evidence type="ECO:0000256" key="2">
    <source>
        <dbReference type="ARBA" id="ARBA00022741"/>
    </source>
</evidence>
<dbReference type="PANTHER" id="PTHR24220:SF611">
    <property type="entry name" value="ATP-BINDING COMPONENT OF ABC TRANSPORTER-RELATED"/>
    <property type="match status" value="1"/>
</dbReference>